<dbReference type="AlphaFoldDB" id="A0A427B6D1"/>
<gene>
    <name evidence="1" type="ORF">B296_00016038</name>
</gene>
<reference evidence="1 2" key="1">
    <citation type="journal article" date="2014" name="Agronomy (Basel)">
        <title>A Draft Genome Sequence for Ensete ventricosum, the Drought-Tolerant Tree Against Hunger.</title>
        <authorList>
            <person name="Harrison J."/>
            <person name="Moore K.A."/>
            <person name="Paszkiewicz K."/>
            <person name="Jones T."/>
            <person name="Grant M."/>
            <person name="Ambacheew D."/>
            <person name="Muzemil S."/>
            <person name="Studholme D.J."/>
        </authorList>
    </citation>
    <scope>NUCLEOTIDE SEQUENCE [LARGE SCALE GENOMIC DNA]</scope>
</reference>
<name>A0A427B6D1_ENSVE</name>
<organism evidence="1 2">
    <name type="scientific">Ensete ventricosum</name>
    <name type="common">Abyssinian banana</name>
    <name type="synonym">Musa ensete</name>
    <dbReference type="NCBI Taxonomy" id="4639"/>
    <lineage>
        <taxon>Eukaryota</taxon>
        <taxon>Viridiplantae</taxon>
        <taxon>Streptophyta</taxon>
        <taxon>Embryophyta</taxon>
        <taxon>Tracheophyta</taxon>
        <taxon>Spermatophyta</taxon>
        <taxon>Magnoliopsida</taxon>
        <taxon>Liliopsida</taxon>
        <taxon>Zingiberales</taxon>
        <taxon>Musaceae</taxon>
        <taxon>Ensete</taxon>
    </lineage>
</organism>
<proteinExistence type="predicted"/>
<dbReference type="EMBL" id="AMZH03000386">
    <property type="protein sequence ID" value="RRT84040.1"/>
    <property type="molecule type" value="Genomic_DNA"/>
</dbReference>
<comment type="caution">
    <text evidence="1">The sequence shown here is derived from an EMBL/GenBank/DDBJ whole genome shotgun (WGS) entry which is preliminary data.</text>
</comment>
<protein>
    <submittedName>
        <fullName evidence="1">Uncharacterized protein</fullName>
    </submittedName>
</protein>
<accession>A0A427B6D1</accession>
<sequence>MFRDRDSVRTARTCPGCHDLDTVVIEGSLVAIRERYNIPREYGLHISWPGRHPYSSDVPGVCISVDALETGLHHRGVPQVVGNLSESGGTPTRGATS</sequence>
<evidence type="ECO:0000313" key="2">
    <source>
        <dbReference type="Proteomes" id="UP000287651"/>
    </source>
</evidence>
<evidence type="ECO:0000313" key="1">
    <source>
        <dbReference type="EMBL" id="RRT84040.1"/>
    </source>
</evidence>
<dbReference type="Proteomes" id="UP000287651">
    <property type="component" value="Unassembled WGS sequence"/>
</dbReference>